<keyword evidence="2" id="KW-1185">Reference proteome</keyword>
<comment type="caution">
    <text evidence="1">The sequence shown here is derived from an EMBL/GenBank/DDBJ whole genome shotgun (WGS) entry which is preliminary data.</text>
</comment>
<feature type="non-terminal residue" evidence="1">
    <location>
        <position position="74"/>
    </location>
</feature>
<organism evidence="1 2">
    <name type="scientific">Mycena pura</name>
    <dbReference type="NCBI Taxonomy" id="153505"/>
    <lineage>
        <taxon>Eukaryota</taxon>
        <taxon>Fungi</taxon>
        <taxon>Dikarya</taxon>
        <taxon>Basidiomycota</taxon>
        <taxon>Agaricomycotina</taxon>
        <taxon>Agaricomycetes</taxon>
        <taxon>Agaricomycetidae</taxon>
        <taxon>Agaricales</taxon>
        <taxon>Marasmiineae</taxon>
        <taxon>Mycenaceae</taxon>
        <taxon>Mycena</taxon>
    </lineage>
</organism>
<protein>
    <submittedName>
        <fullName evidence="1">Uncharacterized protein</fullName>
    </submittedName>
</protein>
<dbReference type="EMBL" id="JARJCW010000019">
    <property type="protein sequence ID" value="KAJ7214544.1"/>
    <property type="molecule type" value="Genomic_DNA"/>
</dbReference>
<name>A0AAD6YD38_9AGAR</name>
<sequence>GPGLPRRDRDETVVRFKRLMLILFKPWRLAADLKTAQQSWEDAYDELMVRCPAEYKAKMANMQVLHECRDGRDD</sequence>
<reference evidence="1" key="1">
    <citation type="submission" date="2023-03" db="EMBL/GenBank/DDBJ databases">
        <title>Massive genome expansion in bonnet fungi (Mycena s.s.) driven by repeated elements and novel gene families across ecological guilds.</title>
        <authorList>
            <consortium name="Lawrence Berkeley National Laboratory"/>
            <person name="Harder C.B."/>
            <person name="Miyauchi S."/>
            <person name="Viragh M."/>
            <person name="Kuo A."/>
            <person name="Thoen E."/>
            <person name="Andreopoulos B."/>
            <person name="Lu D."/>
            <person name="Skrede I."/>
            <person name="Drula E."/>
            <person name="Henrissat B."/>
            <person name="Morin E."/>
            <person name="Kohler A."/>
            <person name="Barry K."/>
            <person name="LaButti K."/>
            <person name="Morin E."/>
            <person name="Salamov A."/>
            <person name="Lipzen A."/>
            <person name="Mereny Z."/>
            <person name="Hegedus B."/>
            <person name="Baldrian P."/>
            <person name="Stursova M."/>
            <person name="Weitz H."/>
            <person name="Taylor A."/>
            <person name="Grigoriev I.V."/>
            <person name="Nagy L.G."/>
            <person name="Martin F."/>
            <person name="Kauserud H."/>
        </authorList>
    </citation>
    <scope>NUCLEOTIDE SEQUENCE</scope>
    <source>
        <strain evidence="1">9144</strain>
    </source>
</reference>
<dbReference type="AlphaFoldDB" id="A0AAD6YD38"/>
<dbReference type="Proteomes" id="UP001219525">
    <property type="component" value="Unassembled WGS sequence"/>
</dbReference>
<feature type="non-terminal residue" evidence="1">
    <location>
        <position position="1"/>
    </location>
</feature>
<gene>
    <name evidence="1" type="ORF">GGX14DRAFT_339612</name>
</gene>
<accession>A0AAD6YD38</accession>
<evidence type="ECO:0000313" key="2">
    <source>
        <dbReference type="Proteomes" id="UP001219525"/>
    </source>
</evidence>
<proteinExistence type="predicted"/>
<evidence type="ECO:0000313" key="1">
    <source>
        <dbReference type="EMBL" id="KAJ7214544.1"/>
    </source>
</evidence>